<keyword evidence="5" id="KW-0106">Calcium</keyword>
<dbReference type="InterPro" id="IPR043147">
    <property type="entry name" value="Penicillin_amidase_A-knob"/>
</dbReference>
<dbReference type="Gene3D" id="1.10.439.10">
    <property type="entry name" value="Penicillin Amidohydrolase, domain 1"/>
    <property type="match status" value="1"/>
</dbReference>
<feature type="active site" description="Nucleophile" evidence="4">
    <location>
        <position position="283"/>
    </location>
</feature>
<dbReference type="AlphaFoldDB" id="A0A1W2HAN8"/>
<dbReference type="CDD" id="cd03747">
    <property type="entry name" value="Ntn_PGA_like"/>
    <property type="match status" value="1"/>
</dbReference>
<protein>
    <submittedName>
        <fullName evidence="6">Penicillin amidase</fullName>
    </submittedName>
</protein>
<organism evidence="6 7">
    <name type="scientific">Aquiflexum balticum DSM 16537</name>
    <dbReference type="NCBI Taxonomy" id="758820"/>
    <lineage>
        <taxon>Bacteria</taxon>
        <taxon>Pseudomonadati</taxon>
        <taxon>Bacteroidota</taxon>
        <taxon>Cytophagia</taxon>
        <taxon>Cytophagales</taxon>
        <taxon>Cyclobacteriaceae</taxon>
        <taxon>Aquiflexum</taxon>
    </lineage>
</organism>
<comment type="similarity">
    <text evidence="1">Belongs to the peptidase S45 family.</text>
</comment>
<reference evidence="7" key="1">
    <citation type="submission" date="2017-04" db="EMBL/GenBank/DDBJ databases">
        <authorList>
            <person name="Varghese N."/>
            <person name="Submissions S."/>
        </authorList>
    </citation>
    <scope>NUCLEOTIDE SEQUENCE [LARGE SCALE GENOMIC DNA]</scope>
    <source>
        <strain evidence="7">DSM 16537</strain>
    </source>
</reference>
<name>A0A1W2HAN8_9BACT</name>
<dbReference type="PANTHER" id="PTHR34218:SF4">
    <property type="entry name" value="ACYL-HOMOSERINE LACTONE ACYLASE QUIP"/>
    <property type="match status" value="1"/>
</dbReference>
<dbReference type="Pfam" id="PF01804">
    <property type="entry name" value="Penicil_amidase"/>
    <property type="match status" value="1"/>
</dbReference>
<evidence type="ECO:0000256" key="4">
    <source>
        <dbReference type="PIRSR" id="PIRSR001227-1"/>
    </source>
</evidence>
<dbReference type="STRING" id="758820.SAMN00777080_4512"/>
<keyword evidence="7" id="KW-1185">Reference proteome</keyword>
<dbReference type="Gene3D" id="2.30.120.10">
    <property type="match status" value="1"/>
</dbReference>
<proteinExistence type="inferred from homology"/>
<dbReference type="Gene3D" id="1.10.1400.10">
    <property type="match status" value="1"/>
</dbReference>
<comment type="cofactor">
    <cofactor evidence="5">
        <name>Ca(2+)</name>
        <dbReference type="ChEBI" id="CHEBI:29108"/>
    </cofactor>
    <text evidence="5">Binds 1 Ca(2+) ion per dimer.</text>
</comment>
<dbReference type="PIRSF" id="PIRSF001227">
    <property type="entry name" value="Pen_acylase"/>
    <property type="match status" value="1"/>
</dbReference>
<evidence type="ECO:0000256" key="5">
    <source>
        <dbReference type="PIRSR" id="PIRSR001227-2"/>
    </source>
</evidence>
<accession>A0A1W2HAN8</accession>
<dbReference type="InterPro" id="IPR043146">
    <property type="entry name" value="Penicillin_amidase_N_B-knob"/>
</dbReference>
<dbReference type="EMBL" id="LT838813">
    <property type="protein sequence ID" value="SMD45841.1"/>
    <property type="molecule type" value="Genomic_DNA"/>
</dbReference>
<keyword evidence="2" id="KW-0378">Hydrolase</keyword>
<dbReference type="GO" id="GO:0017000">
    <property type="term" value="P:antibiotic biosynthetic process"/>
    <property type="evidence" value="ECO:0007669"/>
    <property type="project" value="InterPro"/>
</dbReference>
<keyword evidence="3" id="KW-0865">Zymogen</keyword>
<dbReference type="InterPro" id="IPR002692">
    <property type="entry name" value="S45"/>
</dbReference>
<dbReference type="SUPFAM" id="SSF56235">
    <property type="entry name" value="N-terminal nucleophile aminohydrolases (Ntn hydrolases)"/>
    <property type="match status" value="1"/>
</dbReference>
<dbReference type="InterPro" id="IPR029055">
    <property type="entry name" value="Ntn_hydrolases_N"/>
</dbReference>
<evidence type="ECO:0000256" key="1">
    <source>
        <dbReference type="ARBA" id="ARBA00006586"/>
    </source>
</evidence>
<feature type="binding site" evidence="5">
    <location>
        <position position="358"/>
    </location>
    <ligand>
        <name>Ca(2+)</name>
        <dbReference type="ChEBI" id="CHEBI:29108"/>
    </ligand>
</feature>
<keyword evidence="5" id="KW-0479">Metal-binding</keyword>
<evidence type="ECO:0000313" key="6">
    <source>
        <dbReference type="EMBL" id="SMD45841.1"/>
    </source>
</evidence>
<dbReference type="Gene3D" id="3.60.20.10">
    <property type="entry name" value="Glutamine Phosphoribosylpyrophosphate, subunit 1, domain 1"/>
    <property type="match status" value="1"/>
</dbReference>
<sequence>MISCHFPHSSLPSKFQKSISFIFVLISFVACDNKTNKLILNGIQEKVEVIRDKNGINHIYAKNEQDLFFSQGYLAAKDRLFQFEIWRRQATGTLAEILGERELERDKGVRLFKFRGEKSAELKHYHPRGEIIVDAFVAGVNTYIKEVRDNPELLPIEFELLDILPGYWTWEVVISRHQGLLENVRDELTYSRVISLIGPEKAHEIYYFHPNRPILDIHPSIPKELLFKDILAPYNAFRKGVTFYPEDIKTEARNNTISFLAQSHEYEKELEETLETEKFSIGSNNWVVSGSLTESGFPIMANDPHRLIAVPSLRYWVHLHAPGWDVVGGGEPTIPGVSIGHNQYGAWGLTIFETDNEDLRIYDIHPEDSQKYFHKGQWLDMSIITDTIRVKGKPDVLVDYFYTIHGPVTFVDEKLHKAVAVECAWLETGGAPYLASLRMDVSKTWEEFRDACTYNHIPAENMVWADKEGNIGWQATGIVPVRNGFSGLVATLGDGSMEWDGYLPIEKRPNVTNPKEGFFASANQNIAPADYPFKNALGYEWADAFRGDRVKEVLSQGRKFTVEEMGKLQNDYLSLPARTLVPYLKDLTFENPSSASAKKLLEDWDYVLDKNSIAAGIYVMWERKIRDNIKKIVVPKEVQSLFGSVQLTKVLSWMEEPSQIFEGKSELERDKFLKESFEMALLELEEKLGSNRENWTYGQSDYKHALISHPLSLALSEEWNQKLNFGPVPRGGYSFTPGANAYGDNNTSGASFRIVVDVGNWESAIGINTPGQSGNPDSPFYGNLFSTWADDGFFSVPYQYENVKKEMAEKTIFHPSEN</sequence>
<dbReference type="OrthoDB" id="9759796at2"/>
<gene>
    <name evidence="6" type="ORF">SAMN00777080_4512</name>
</gene>
<evidence type="ECO:0000313" key="7">
    <source>
        <dbReference type="Proteomes" id="UP000192333"/>
    </source>
</evidence>
<dbReference type="PANTHER" id="PTHR34218">
    <property type="entry name" value="PEPTIDASE S45 PENICILLIN AMIDASE"/>
    <property type="match status" value="1"/>
</dbReference>
<dbReference type="Proteomes" id="UP000192333">
    <property type="component" value="Chromosome I"/>
</dbReference>
<evidence type="ECO:0000256" key="2">
    <source>
        <dbReference type="ARBA" id="ARBA00022801"/>
    </source>
</evidence>
<dbReference type="InterPro" id="IPR014395">
    <property type="entry name" value="Pen/GL7ACA/AHL_acylase"/>
</dbReference>
<dbReference type="GO" id="GO:0016811">
    <property type="term" value="F:hydrolase activity, acting on carbon-nitrogen (but not peptide) bonds, in linear amides"/>
    <property type="evidence" value="ECO:0007669"/>
    <property type="project" value="InterPro"/>
</dbReference>
<feature type="binding site" evidence="5">
    <location>
        <position position="187"/>
    </location>
    <ligand>
        <name>Ca(2+)</name>
        <dbReference type="ChEBI" id="CHEBI:29108"/>
    </ligand>
</feature>
<evidence type="ECO:0000256" key="3">
    <source>
        <dbReference type="ARBA" id="ARBA00023145"/>
    </source>
</evidence>
<dbReference type="GO" id="GO:0046872">
    <property type="term" value="F:metal ion binding"/>
    <property type="evidence" value="ECO:0007669"/>
    <property type="project" value="UniProtKB-KW"/>
</dbReference>
<feature type="binding site" evidence="5">
    <location>
        <position position="355"/>
    </location>
    <ligand>
        <name>Ca(2+)</name>
        <dbReference type="ChEBI" id="CHEBI:29108"/>
    </ligand>
</feature>
<dbReference type="InterPro" id="IPR023343">
    <property type="entry name" value="Penicillin_amidase_dom1"/>
</dbReference>